<evidence type="ECO:0000313" key="3">
    <source>
        <dbReference type="EMBL" id="CAB4613219.1"/>
    </source>
</evidence>
<accession>A0A6J6G951</accession>
<dbReference type="Gene3D" id="3.40.30.10">
    <property type="entry name" value="Glutaredoxin"/>
    <property type="match status" value="1"/>
</dbReference>
<dbReference type="InterPro" id="IPR036249">
    <property type="entry name" value="Thioredoxin-like_sf"/>
</dbReference>
<organism evidence="2">
    <name type="scientific">freshwater metagenome</name>
    <dbReference type="NCBI Taxonomy" id="449393"/>
    <lineage>
        <taxon>unclassified sequences</taxon>
        <taxon>metagenomes</taxon>
        <taxon>ecological metagenomes</taxon>
    </lineage>
</organism>
<dbReference type="EMBL" id="CAEZVA010000023">
    <property type="protein sequence ID" value="CAB4613219.1"/>
    <property type="molecule type" value="Genomic_DNA"/>
</dbReference>
<gene>
    <name evidence="1" type="ORF">UFOPK1599_00143</name>
    <name evidence="2" type="ORF">UFOPK1798_00558</name>
    <name evidence="3" type="ORF">UFOPK1894_00452</name>
</gene>
<proteinExistence type="predicted"/>
<dbReference type="Pfam" id="PF14561">
    <property type="entry name" value="TPR_20"/>
    <property type="match status" value="1"/>
</dbReference>
<dbReference type="SUPFAM" id="SSF52833">
    <property type="entry name" value="Thioredoxin-like"/>
    <property type="match status" value="1"/>
</dbReference>
<evidence type="ECO:0000313" key="2">
    <source>
        <dbReference type="EMBL" id="CAB4593318.1"/>
    </source>
</evidence>
<name>A0A6J6G951_9ZZZZ</name>
<dbReference type="AlphaFoldDB" id="A0A6J6G951"/>
<dbReference type="EMBL" id="CAEZUH010000040">
    <property type="protein sequence ID" value="CAB4593318.1"/>
    <property type="molecule type" value="Genomic_DNA"/>
</dbReference>
<dbReference type="Gene3D" id="1.25.40.10">
    <property type="entry name" value="Tetratricopeptide repeat domain"/>
    <property type="match status" value="1"/>
</dbReference>
<reference evidence="2" key="1">
    <citation type="submission" date="2020-05" db="EMBL/GenBank/DDBJ databases">
        <authorList>
            <person name="Chiriac C."/>
            <person name="Salcher M."/>
            <person name="Ghai R."/>
            <person name="Kavagutti S V."/>
        </authorList>
    </citation>
    <scope>NUCLEOTIDE SEQUENCE</scope>
</reference>
<dbReference type="InterPro" id="IPR011990">
    <property type="entry name" value="TPR-like_helical_dom_sf"/>
</dbReference>
<evidence type="ECO:0000313" key="1">
    <source>
        <dbReference type="EMBL" id="CAB4554965.1"/>
    </source>
</evidence>
<protein>
    <submittedName>
        <fullName evidence="2">Unannotated protein</fullName>
    </submittedName>
</protein>
<sequence>MSFNNAIPPRGGANFGNAFDLSTLKKSDQPDLPIPGVAVTQENLVSDFVSKSKEKVVVLLCWSPRSAQSKEILETLGKLETADQGAWLLGTVDVDSQPQVAQALQVKAVPIAIAIVGEQLLPLFESVPPMEQVRLVINKLLELASQKGIGQAPEGPTEIPMEPEEQAAYAALEKDDYKIAKQSYETWLKRKPNEQVAIIGLAQVNLMLRIEGLDPELTLKNAKDTDLTSQLMCADIEVASGNNQAAFDRLLSAIKRFSGDDKDKAKAHLIQLFNLVDPSDPRLVKARSELASLLF</sequence>
<dbReference type="EMBL" id="CAEZTE010000004">
    <property type="protein sequence ID" value="CAB4554965.1"/>
    <property type="molecule type" value="Genomic_DNA"/>
</dbReference>